<dbReference type="SUPFAM" id="SSF160104">
    <property type="entry name" value="Acetoacetate decarboxylase-like"/>
    <property type="match status" value="1"/>
</dbReference>
<dbReference type="Proteomes" id="UP000003558">
    <property type="component" value="Unassembled WGS sequence"/>
</dbReference>
<dbReference type="eggNOG" id="COG4689">
    <property type="taxonomic scope" value="Bacteria"/>
</dbReference>
<gene>
    <name evidence="1" type="ORF">GOALK_118_00200</name>
</gene>
<dbReference type="STRING" id="1027371.GOALK_118_00200"/>
<dbReference type="Gene3D" id="2.40.400.10">
    <property type="entry name" value="Acetoacetate decarboxylase-like"/>
    <property type="match status" value="1"/>
</dbReference>
<proteinExistence type="predicted"/>
<evidence type="ECO:0008006" key="3">
    <source>
        <dbReference type="Google" id="ProtNLM"/>
    </source>
</evidence>
<evidence type="ECO:0000313" key="2">
    <source>
        <dbReference type="Proteomes" id="UP000003558"/>
    </source>
</evidence>
<reference evidence="1 2" key="1">
    <citation type="submission" date="2011-05" db="EMBL/GenBank/DDBJ databases">
        <title>Whole genome shotgun sequence of Gordonia alkanivorans NBRC 16433.</title>
        <authorList>
            <person name="Hosoyama A."/>
            <person name="Nakamura S."/>
            <person name="Takarada H."/>
            <person name="Tsuchikane K."/>
            <person name="Yamazaki S."/>
            <person name="Fujita N."/>
        </authorList>
    </citation>
    <scope>NUCLEOTIDE SEQUENCE [LARGE SCALE GENOMIC DNA]</scope>
    <source>
        <strain evidence="1 2">NBRC 16433</strain>
    </source>
</reference>
<protein>
    <recommendedName>
        <fullName evidence="3">Acetoacetate decarboxylase</fullName>
    </recommendedName>
</protein>
<dbReference type="AlphaFoldDB" id="F9W242"/>
<dbReference type="Pfam" id="PF06314">
    <property type="entry name" value="ADC"/>
    <property type="match status" value="1"/>
</dbReference>
<dbReference type="EMBL" id="BACI01000118">
    <property type="protein sequence ID" value="GAA14902.1"/>
    <property type="molecule type" value="Genomic_DNA"/>
</dbReference>
<dbReference type="InterPro" id="IPR010451">
    <property type="entry name" value="Acetoacetate_decarboxylase"/>
</dbReference>
<evidence type="ECO:0000313" key="1">
    <source>
        <dbReference type="EMBL" id="GAA14902.1"/>
    </source>
</evidence>
<dbReference type="GO" id="GO:0016829">
    <property type="term" value="F:lyase activity"/>
    <property type="evidence" value="ECO:0007669"/>
    <property type="project" value="InterPro"/>
</dbReference>
<sequence length="232" mass="25503">MIIRPGRALAIIQIMEYLEKSIEPYREFTVSIPVRRDSRVALPFYDLAGWARSRSGIYITHIGVDNHQAQIVGREVLGFPKVLSDVQFHSTPTSHSAEVTVGGASVLTLSVRRAAERRLASRQLDFYCHSLSPIDNKVLYIPYQSESSAGFALGTRSARLHLGDHPIAREIRDLDIANGALIGVDIPQYALVSNRPDGAIDAGAWRDPRHEYRTARATVTRPSASADGGESA</sequence>
<accession>F9W242</accession>
<organism evidence="1 2">
    <name type="scientific">Gordonia alkanivorans NBRC 16433</name>
    <dbReference type="NCBI Taxonomy" id="1027371"/>
    <lineage>
        <taxon>Bacteria</taxon>
        <taxon>Bacillati</taxon>
        <taxon>Actinomycetota</taxon>
        <taxon>Actinomycetes</taxon>
        <taxon>Mycobacteriales</taxon>
        <taxon>Gordoniaceae</taxon>
        <taxon>Gordonia</taxon>
    </lineage>
</organism>
<dbReference type="InterPro" id="IPR023375">
    <property type="entry name" value="ADC_dom_sf"/>
</dbReference>
<name>F9W242_9ACTN</name>
<comment type="caution">
    <text evidence="1">The sequence shown here is derived from an EMBL/GenBank/DDBJ whole genome shotgun (WGS) entry which is preliminary data.</text>
</comment>